<dbReference type="AlphaFoldDB" id="A0A9D4Z7D5"/>
<proteinExistence type="predicted"/>
<dbReference type="EMBL" id="JABFUD020000019">
    <property type="protein sequence ID" value="KAI5065093.1"/>
    <property type="molecule type" value="Genomic_DNA"/>
</dbReference>
<evidence type="ECO:0000313" key="2">
    <source>
        <dbReference type="EMBL" id="KAI5065093.1"/>
    </source>
</evidence>
<feature type="region of interest" description="Disordered" evidence="1">
    <location>
        <begin position="1"/>
        <end position="45"/>
    </location>
</feature>
<reference evidence="2" key="1">
    <citation type="submission" date="2021-01" db="EMBL/GenBank/DDBJ databases">
        <title>Adiantum capillus-veneris genome.</title>
        <authorList>
            <person name="Fang Y."/>
            <person name="Liao Q."/>
        </authorList>
    </citation>
    <scope>NUCLEOTIDE SEQUENCE</scope>
    <source>
        <strain evidence="2">H3</strain>
        <tissue evidence="2">Leaf</tissue>
    </source>
</reference>
<comment type="caution">
    <text evidence="2">The sequence shown here is derived from an EMBL/GenBank/DDBJ whole genome shotgun (WGS) entry which is preliminary data.</text>
</comment>
<evidence type="ECO:0000256" key="1">
    <source>
        <dbReference type="SAM" id="MobiDB-lite"/>
    </source>
</evidence>
<gene>
    <name evidence="2" type="ORF">GOP47_0019788</name>
</gene>
<protein>
    <submittedName>
        <fullName evidence="2">Uncharacterized protein</fullName>
    </submittedName>
</protein>
<feature type="compositionally biased region" description="Basic and acidic residues" evidence="1">
    <location>
        <begin position="20"/>
        <end position="36"/>
    </location>
</feature>
<accession>A0A9D4Z7D5</accession>
<name>A0A9D4Z7D5_ADICA</name>
<evidence type="ECO:0000313" key="3">
    <source>
        <dbReference type="Proteomes" id="UP000886520"/>
    </source>
</evidence>
<sequence length="97" mass="10550">MARSEEGNQSWTSAALHSRNAPDKGLNDGPHGDIGETTKYSGNSASMMIRSCRPRHTATSLEDIYMVELQEACTWNTPKQSSMSRYCLHTGGGNGKS</sequence>
<dbReference type="Proteomes" id="UP000886520">
    <property type="component" value="Chromosome 19"/>
</dbReference>
<keyword evidence="3" id="KW-1185">Reference proteome</keyword>
<organism evidence="2 3">
    <name type="scientific">Adiantum capillus-veneris</name>
    <name type="common">Maidenhair fern</name>
    <dbReference type="NCBI Taxonomy" id="13818"/>
    <lineage>
        <taxon>Eukaryota</taxon>
        <taxon>Viridiplantae</taxon>
        <taxon>Streptophyta</taxon>
        <taxon>Embryophyta</taxon>
        <taxon>Tracheophyta</taxon>
        <taxon>Polypodiopsida</taxon>
        <taxon>Polypodiidae</taxon>
        <taxon>Polypodiales</taxon>
        <taxon>Pteridineae</taxon>
        <taxon>Pteridaceae</taxon>
        <taxon>Vittarioideae</taxon>
        <taxon>Adiantum</taxon>
    </lineage>
</organism>